<evidence type="ECO:0000256" key="1">
    <source>
        <dbReference type="ARBA" id="ARBA00015492"/>
    </source>
</evidence>
<evidence type="ECO:0000313" key="4">
    <source>
        <dbReference type="Proteomes" id="UP000650533"/>
    </source>
</evidence>
<dbReference type="Gene3D" id="3.40.1090.10">
    <property type="entry name" value="Cytosolic phospholipase A2 catalytic domain"/>
    <property type="match status" value="1"/>
</dbReference>
<feature type="domain" description="YrdC-like" evidence="2">
    <location>
        <begin position="1176"/>
        <end position="1370"/>
    </location>
</feature>
<dbReference type="GO" id="GO:0003725">
    <property type="term" value="F:double-stranded RNA binding"/>
    <property type="evidence" value="ECO:0007669"/>
    <property type="project" value="InterPro"/>
</dbReference>
<dbReference type="InterPro" id="IPR005145">
    <property type="entry name" value="Sua5_C"/>
</dbReference>
<organism evidence="3 4">
    <name type="scientific">Rhizoctonia solani</name>
    <dbReference type="NCBI Taxonomy" id="456999"/>
    <lineage>
        <taxon>Eukaryota</taxon>
        <taxon>Fungi</taxon>
        <taxon>Dikarya</taxon>
        <taxon>Basidiomycota</taxon>
        <taxon>Agaricomycotina</taxon>
        <taxon>Agaricomycetes</taxon>
        <taxon>Cantharellales</taxon>
        <taxon>Ceratobasidiaceae</taxon>
        <taxon>Rhizoctonia</taxon>
    </lineage>
</organism>
<accession>A0A8H8STG6</accession>
<dbReference type="Gene3D" id="1.25.40.10">
    <property type="entry name" value="Tetratricopeptide repeat domain"/>
    <property type="match status" value="4"/>
</dbReference>
<gene>
    <name evidence="3" type="ORF">RhiXN_04049</name>
</gene>
<dbReference type="Pfam" id="PF13424">
    <property type="entry name" value="TPR_12"/>
    <property type="match status" value="4"/>
</dbReference>
<sequence length="1541" mass="170260">MESQSTGTQCRTLVFAMSRYNMRAGIPTAFRSYPAVVNEGPRCAIWEALCATMAHPDLFKSFDIGSPSLKQSFVDAGLGCNNPLAHVLIEAKMVYPERHVSSVTSIGTGLARTIQVPDRSMLCQLLPTTAIQAMKDIAEDAEKVAEDMARRFSSTSGIYFRLSVDQGMQIVKMNKWDQRSEVAEHTRAYMRMLEVKQVMDKATEAIRLRKEAAPTARIGIVLPTFYHTLQPLHSQMAKFGSQQSMLLQRYSGASTDTHFTGCEPKLRRAELSILGSERERKVCVVYGIGGAGTQLVLKVVERTYDSWKEVIYIDASTRQSIETMLKAVAVANGIGAWLLALAIVHAGSFIGVSMSITEYRSLFIEQRQEALEAYSQLSAVVKTDNYGHTVYTTWLMCYNVLSPRAQQLLSLISFLHHTGITINIFRRAASYITSYRPRFPTTELENMAQRKLEDLLGTFLGTDKHWNGLSFSGVLNEILSRSLLEYEDVNQGYRIHPLVQDWVRTVAPYKDMTAECARSLLAMSAASCVDESLESIQFLMSVGLHVSGVLPEQTEKIGTDQALVFSRVYEKRGQWKEAERLHVYVQESLKQVLGNEHPDTLASIHRLAQSYLSLGRECWVTTTRALASMHELAGSYSSLGRYEDARALFAQLVDTTKRVLGNDHPDTLASMHELAGSYSSLGRYEDARALFAQLVDTTKRVLGNDHPDTLASMHELAGSYSSLGRYEDARALFAQVVDTKKRVLGNDHPRTLASMHELAGSYSSLGRYEDARALFAQLVDTTKRVLGNDHPDTLASMHELARSYSSLGRYEDARALFAQVVDTTKRVLGNDHPDTLTSMHALAQSYSSLGRYEDARALFAQVVDTKKRVLGNDHPDTLASMHELAGSYSSLGRYEDARALFAQVVDTKKQVLGNDHPDTLASMHELARSYSSLGRYEDARALFAQVVDTKKQVLGNDHPDTLASMHELAGSYSSLGRYKDARALFAQVVDTTKRVLGNDHPDTLISMHELAGSYSSLGRYEDARALFAQVVDTKKRVLGNDHPETLKSIHDIADVYLHLGLTQEARNLQINLDDYIRVFGENHPWVNHARGLITRIQTHRECAGNPSDRLETWTSLALIVKILPRYILFHRLRLSFGVMTVNHHPLRVLKCDPSLVNFDSPSPSTSRHVINDTETRTAIKAAAEELLQGQVVVFPTETVYGLGASALDVTAVQRIFSAKGRPSDNPLIVHVSDLQMLYTLLPSGFILPKTYERMIHAFWPGPLTLIFPADPAVVPPITTAGHPTVAIRMPSHPIARALIATSQAPLAAPSANTSGSPSPTRAIHVERDLGARGKVGIILDGGPCDVGLESTVVDGLGADGHLRILRPGGVTVEQIERVVGPETRVLVHQRDYADKTLENAPTTPGMKYRHYSPGVPVVLLVPVPQGEKSRMGEELQTVIDSFMSGATSGPRKIGLLLLDDSPLRGAIGALDRPPTHTFIRHSLGSIHQPAQAARNLFHGLITLEQDGADTIFVEAVDETKEGLAVMNRVRKAALHTREIRL</sequence>
<dbReference type="EMBL" id="CP059658">
    <property type="protein sequence ID" value="QRW16048.1"/>
    <property type="molecule type" value="Genomic_DNA"/>
</dbReference>
<dbReference type="SUPFAM" id="SSF52151">
    <property type="entry name" value="FabD/lysophospholipase-like"/>
    <property type="match status" value="1"/>
</dbReference>
<dbReference type="InterPro" id="IPR053137">
    <property type="entry name" value="NLR-like"/>
</dbReference>
<dbReference type="InterPro" id="IPR006070">
    <property type="entry name" value="Sua5-like_dom"/>
</dbReference>
<dbReference type="Pfam" id="PF13374">
    <property type="entry name" value="TPR_10"/>
    <property type="match status" value="3"/>
</dbReference>
<name>A0A8H8STG6_9AGAM</name>
<dbReference type="SUPFAM" id="SSF48452">
    <property type="entry name" value="TPR-like"/>
    <property type="match status" value="4"/>
</dbReference>
<dbReference type="GeneID" id="67026329"/>
<dbReference type="NCBIfam" id="TIGR00057">
    <property type="entry name" value="L-threonylcarbamoyladenylate synthase"/>
    <property type="match status" value="1"/>
</dbReference>
<dbReference type="InterPro" id="IPR017945">
    <property type="entry name" value="DHBP_synth_RibB-like_a/b_dom"/>
</dbReference>
<dbReference type="InterPro" id="IPR019734">
    <property type="entry name" value="TPR_rpt"/>
</dbReference>
<dbReference type="SUPFAM" id="SSF55821">
    <property type="entry name" value="YrdC/RibB"/>
    <property type="match status" value="1"/>
</dbReference>
<dbReference type="PANTHER" id="PTHR46082">
    <property type="entry name" value="ATP/GTP-BINDING PROTEIN-RELATED"/>
    <property type="match status" value="1"/>
</dbReference>
<dbReference type="Proteomes" id="UP000650533">
    <property type="component" value="Chromosome 1"/>
</dbReference>
<dbReference type="Pfam" id="PF01300">
    <property type="entry name" value="Sua5_yciO_yrdC"/>
    <property type="match status" value="1"/>
</dbReference>
<dbReference type="RefSeq" id="XP_043176285.1">
    <property type="nucleotide sequence ID" value="XM_043323866.1"/>
</dbReference>
<dbReference type="InterPro" id="IPR038385">
    <property type="entry name" value="Sua5/YwlC_C"/>
</dbReference>
<protein>
    <recommendedName>
        <fullName evidence="1">Threonylcarbamoyl-AMP synthase</fullName>
    </recommendedName>
</protein>
<dbReference type="Pfam" id="PF03481">
    <property type="entry name" value="Sua5_C"/>
    <property type="match status" value="1"/>
</dbReference>
<dbReference type="InterPro" id="IPR016035">
    <property type="entry name" value="Acyl_Trfase/lysoPLipase"/>
</dbReference>
<dbReference type="PRINTS" id="PR00381">
    <property type="entry name" value="KINESINLIGHT"/>
</dbReference>
<dbReference type="Gene3D" id="3.40.50.11030">
    <property type="entry name" value="Threonylcarbamoyl-AMP synthase, C-terminal domain"/>
    <property type="match status" value="1"/>
</dbReference>
<evidence type="ECO:0000313" key="3">
    <source>
        <dbReference type="EMBL" id="QRW16048.1"/>
    </source>
</evidence>
<dbReference type="FunFam" id="3.90.870.10:FF:000009">
    <property type="entry name" value="Threonylcarbamoyl-AMP synthase, putative"/>
    <property type="match status" value="1"/>
</dbReference>
<dbReference type="PANTHER" id="PTHR46082:SF6">
    <property type="entry name" value="AAA+ ATPASE DOMAIN-CONTAINING PROTEIN-RELATED"/>
    <property type="match status" value="1"/>
</dbReference>
<proteinExistence type="predicted"/>
<dbReference type="InterPro" id="IPR011990">
    <property type="entry name" value="TPR-like_helical_dom_sf"/>
</dbReference>
<dbReference type="PROSITE" id="PS51163">
    <property type="entry name" value="YRDC"/>
    <property type="match status" value="1"/>
</dbReference>
<dbReference type="SMART" id="SM00028">
    <property type="entry name" value="TPR"/>
    <property type="match status" value="6"/>
</dbReference>
<dbReference type="KEGG" id="rsx:RhiXN_04049"/>
<evidence type="ECO:0000259" key="2">
    <source>
        <dbReference type="PROSITE" id="PS51163"/>
    </source>
</evidence>
<dbReference type="Gene3D" id="3.90.870.10">
    <property type="entry name" value="DHBP synthase"/>
    <property type="match status" value="1"/>
</dbReference>
<reference evidence="3" key="1">
    <citation type="submission" date="2020-05" db="EMBL/GenBank/DDBJ databases">
        <title>Evolutionary and genomic comparisons of hybrid uninucleate and nonhybrid Rhizoctonia fungi.</title>
        <authorList>
            <person name="Li C."/>
            <person name="Chen X."/>
        </authorList>
    </citation>
    <scope>NUCLEOTIDE SEQUENCE</scope>
    <source>
        <strain evidence="3">AG-1 IA</strain>
    </source>
</reference>